<dbReference type="CDD" id="cd06261">
    <property type="entry name" value="TM_PBP2"/>
    <property type="match status" value="1"/>
</dbReference>
<keyword evidence="6 7" id="KW-0472">Membrane</keyword>
<evidence type="ECO:0000256" key="3">
    <source>
        <dbReference type="ARBA" id="ARBA00022475"/>
    </source>
</evidence>
<dbReference type="SUPFAM" id="SSF161098">
    <property type="entry name" value="MetI-like"/>
    <property type="match status" value="1"/>
</dbReference>
<dbReference type="STRING" id="1401.BK123_11540"/>
<keyword evidence="3" id="KW-1003">Cell membrane</keyword>
<keyword evidence="2 7" id="KW-0813">Transport</keyword>
<reference evidence="9 10" key="1">
    <citation type="submission" date="2016-11" db="EMBL/GenBank/DDBJ databases">
        <title>Paenibacillus species isolates.</title>
        <authorList>
            <person name="Beno S.M."/>
        </authorList>
    </citation>
    <scope>NUCLEOTIDE SEQUENCE [LARGE SCALE GENOMIC DNA]</scope>
    <source>
        <strain evidence="9 10">FSL F4-0100</strain>
    </source>
</reference>
<evidence type="ECO:0000259" key="8">
    <source>
        <dbReference type="PROSITE" id="PS50928"/>
    </source>
</evidence>
<keyword evidence="5 7" id="KW-1133">Transmembrane helix</keyword>
<organism evidence="9 10">
    <name type="scientific">Paenibacillus lautus</name>
    <name type="common">Bacillus lautus</name>
    <dbReference type="NCBI Taxonomy" id="1401"/>
    <lineage>
        <taxon>Bacteria</taxon>
        <taxon>Bacillati</taxon>
        <taxon>Bacillota</taxon>
        <taxon>Bacilli</taxon>
        <taxon>Bacillales</taxon>
        <taxon>Paenibacillaceae</taxon>
        <taxon>Paenibacillus</taxon>
    </lineage>
</organism>
<evidence type="ECO:0000256" key="7">
    <source>
        <dbReference type="RuleBase" id="RU363032"/>
    </source>
</evidence>
<protein>
    <submittedName>
        <fullName evidence="9">ABC transporter permease</fullName>
    </submittedName>
</protein>
<dbReference type="Proteomes" id="UP000187074">
    <property type="component" value="Unassembled WGS sequence"/>
</dbReference>
<dbReference type="Gene3D" id="1.10.3720.10">
    <property type="entry name" value="MetI-like"/>
    <property type="match status" value="1"/>
</dbReference>
<proteinExistence type="inferred from homology"/>
<evidence type="ECO:0000256" key="6">
    <source>
        <dbReference type="ARBA" id="ARBA00023136"/>
    </source>
</evidence>
<dbReference type="InterPro" id="IPR035906">
    <property type="entry name" value="MetI-like_sf"/>
</dbReference>
<feature type="transmembrane region" description="Helical" evidence="7">
    <location>
        <begin position="156"/>
        <end position="173"/>
    </location>
</feature>
<dbReference type="AlphaFoldDB" id="A0A1R1B428"/>
<dbReference type="EMBL" id="MRTF01000003">
    <property type="protein sequence ID" value="OME93868.1"/>
    <property type="molecule type" value="Genomic_DNA"/>
</dbReference>
<comment type="subcellular location">
    <subcellularLocation>
        <location evidence="1 7">Cell membrane</location>
        <topology evidence="1 7">Multi-pass membrane protein</topology>
    </subcellularLocation>
</comment>
<dbReference type="InterPro" id="IPR000515">
    <property type="entry name" value="MetI-like"/>
</dbReference>
<feature type="transmembrane region" description="Helical" evidence="7">
    <location>
        <begin position="20"/>
        <end position="41"/>
    </location>
</feature>
<sequence>MKLATIRIRRNRRWNRSLAVDLLLFLALAGVGAFMVLPLLFVVSNAFKPLDEIFRFPPRFFVRYPTLRNFTELYYLLSSFWVPYTRYIFNTVFIAVVGTAGHVILASLAAYPLAKRRFRGRGVLFTIVVLSLMFSGHVTAIPNYMTMSWLGLLDSYWAVIIPALGSSLGLFLMKQFMEQMVPDALLEAARIDGCSEYRILWRVVMPIVKPAWMTLIIFSFQGLWGAGGTGKIYIYSEQLKTLDHALGQILAGGIVRTGPSMAATLLMISVPIAIFIISQSNVIQTMSTSGMKD</sequence>
<feature type="transmembrane region" description="Helical" evidence="7">
    <location>
        <begin position="123"/>
        <end position="144"/>
    </location>
</feature>
<dbReference type="Pfam" id="PF00528">
    <property type="entry name" value="BPD_transp_1"/>
    <property type="match status" value="1"/>
</dbReference>
<accession>A0A1R1B428</accession>
<evidence type="ECO:0000256" key="1">
    <source>
        <dbReference type="ARBA" id="ARBA00004651"/>
    </source>
</evidence>
<evidence type="ECO:0000313" key="10">
    <source>
        <dbReference type="Proteomes" id="UP000187074"/>
    </source>
</evidence>
<evidence type="ECO:0000256" key="5">
    <source>
        <dbReference type="ARBA" id="ARBA00022989"/>
    </source>
</evidence>
<comment type="caution">
    <text evidence="9">The sequence shown here is derived from an EMBL/GenBank/DDBJ whole genome shotgun (WGS) entry which is preliminary data.</text>
</comment>
<feature type="transmembrane region" description="Helical" evidence="7">
    <location>
        <begin position="87"/>
        <end position="111"/>
    </location>
</feature>
<name>A0A1R1B428_PAELA</name>
<feature type="domain" description="ABC transmembrane type-1" evidence="8">
    <location>
        <begin position="88"/>
        <end position="278"/>
    </location>
</feature>
<dbReference type="GO" id="GO:0055085">
    <property type="term" value="P:transmembrane transport"/>
    <property type="evidence" value="ECO:0007669"/>
    <property type="project" value="InterPro"/>
</dbReference>
<dbReference type="PANTHER" id="PTHR43744">
    <property type="entry name" value="ABC TRANSPORTER PERMEASE PROTEIN MG189-RELATED-RELATED"/>
    <property type="match status" value="1"/>
</dbReference>
<comment type="similarity">
    <text evidence="7">Belongs to the binding-protein-dependent transport system permease family.</text>
</comment>
<feature type="transmembrane region" description="Helical" evidence="7">
    <location>
        <begin position="254"/>
        <end position="277"/>
    </location>
</feature>
<dbReference type="GO" id="GO:0005886">
    <property type="term" value="C:plasma membrane"/>
    <property type="evidence" value="ECO:0007669"/>
    <property type="project" value="UniProtKB-SubCell"/>
</dbReference>
<gene>
    <name evidence="9" type="ORF">BK123_11540</name>
</gene>
<evidence type="ECO:0000313" key="9">
    <source>
        <dbReference type="EMBL" id="OME93868.1"/>
    </source>
</evidence>
<keyword evidence="4 7" id="KW-0812">Transmembrane</keyword>
<evidence type="ECO:0000256" key="4">
    <source>
        <dbReference type="ARBA" id="ARBA00022692"/>
    </source>
</evidence>
<evidence type="ECO:0000256" key="2">
    <source>
        <dbReference type="ARBA" id="ARBA00022448"/>
    </source>
</evidence>
<dbReference type="PANTHER" id="PTHR43744:SF1">
    <property type="entry name" value="BINDING-PROTEIN-DEPENDENT TRANSPORT SYSTEMS INNER MEMBRANE COMPONENT"/>
    <property type="match status" value="1"/>
</dbReference>
<dbReference type="PROSITE" id="PS50928">
    <property type="entry name" value="ABC_TM1"/>
    <property type="match status" value="1"/>
</dbReference>